<keyword evidence="1" id="KW-1133">Transmembrane helix</keyword>
<feature type="transmembrane region" description="Helical" evidence="1">
    <location>
        <begin position="36"/>
        <end position="59"/>
    </location>
</feature>
<feature type="transmembrane region" description="Helical" evidence="1">
    <location>
        <begin position="12"/>
        <end position="29"/>
    </location>
</feature>
<organism evidence="2 3">
    <name type="scientific">Candidatus Kaiserbacteria bacterium CG10_big_fil_rev_8_21_14_0_10_49_17</name>
    <dbReference type="NCBI Taxonomy" id="1974609"/>
    <lineage>
        <taxon>Bacteria</taxon>
        <taxon>Candidatus Kaiseribacteriota</taxon>
    </lineage>
</organism>
<evidence type="ECO:0000313" key="2">
    <source>
        <dbReference type="EMBL" id="PIT91399.1"/>
    </source>
</evidence>
<dbReference type="Proteomes" id="UP000228809">
    <property type="component" value="Unassembled WGS sequence"/>
</dbReference>
<evidence type="ECO:0000256" key="1">
    <source>
        <dbReference type="SAM" id="Phobius"/>
    </source>
</evidence>
<sequence>MNALAEMLGVSSDSIVIAGVFLLAAAFVWKFGRNRGILLLVSVYAAAIFAYVLGPLTIITDSLGAYAYPALFAVTLGAFYWLLKRAFGLALESGNRRVMTAAILGATISIALITVSYVAVPLGDIYDFGTTIDGVFSAEAYGRWLFLLPLVSLFFI</sequence>
<reference evidence="3" key="1">
    <citation type="submission" date="2017-09" db="EMBL/GenBank/DDBJ databases">
        <title>Depth-based differentiation of microbial function through sediment-hosted aquifers and enrichment of novel symbionts in the deep terrestrial subsurface.</title>
        <authorList>
            <person name="Probst A.J."/>
            <person name="Ladd B."/>
            <person name="Jarett J.K."/>
            <person name="Geller-Mcgrath D.E."/>
            <person name="Sieber C.M.K."/>
            <person name="Emerson J.B."/>
            <person name="Anantharaman K."/>
            <person name="Thomas B.C."/>
            <person name="Malmstrom R."/>
            <person name="Stieglmeier M."/>
            <person name="Klingl A."/>
            <person name="Woyke T."/>
            <person name="Ryan C.M."/>
            <person name="Banfield J.F."/>
        </authorList>
    </citation>
    <scope>NUCLEOTIDE SEQUENCE [LARGE SCALE GENOMIC DNA]</scope>
</reference>
<comment type="caution">
    <text evidence="2">The sequence shown here is derived from an EMBL/GenBank/DDBJ whole genome shotgun (WGS) entry which is preliminary data.</text>
</comment>
<dbReference type="AlphaFoldDB" id="A0A2M6WF53"/>
<accession>A0A2M6WF53</accession>
<feature type="transmembrane region" description="Helical" evidence="1">
    <location>
        <begin position="65"/>
        <end position="83"/>
    </location>
</feature>
<keyword evidence="1" id="KW-0812">Transmembrane</keyword>
<feature type="transmembrane region" description="Helical" evidence="1">
    <location>
        <begin position="98"/>
        <end position="120"/>
    </location>
</feature>
<name>A0A2M6WF53_9BACT</name>
<evidence type="ECO:0000313" key="3">
    <source>
        <dbReference type="Proteomes" id="UP000228809"/>
    </source>
</evidence>
<dbReference type="EMBL" id="PFBJ01000003">
    <property type="protein sequence ID" value="PIT91399.1"/>
    <property type="molecule type" value="Genomic_DNA"/>
</dbReference>
<proteinExistence type="predicted"/>
<feature type="transmembrane region" description="Helical" evidence="1">
    <location>
        <begin position="140"/>
        <end position="155"/>
    </location>
</feature>
<gene>
    <name evidence="2" type="ORF">COU17_00205</name>
</gene>
<keyword evidence="1" id="KW-0472">Membrane</keyword>
<protein>
    <submittedName>
        <fullName evidence="2">Uncharacterized protein</fullName>
    </submittedName>
</protein>